<evidence type="ECO:0000313" key="2">
    <source>
        <dbReference type="Proteomes" id="UP000011058"/>
    </source>
</evidence>
<organism evidence="1 2">
    <name type="scientific">Fibrella aestuarina BUZ 2</name>
    <dbReference type="NCBI Taxonomy" id="1166018"/>
    <lineage>
        <taxon>Bacteria</taxon>
        <taxon>Pseudomonadati</taxon>
        <taxon>Bacteroidota</taxon>
        <taxon>Cytophagia</taxon>
        <taxon>Cytophagales</taxon>
        <taxon>Spirosomataceae</taxon>
        <taxon>Fibrella</taxon>
    </lineage>
</organism>
<name>I0KGF4_9BACT</name>
<sequence length="55" mass="6069">MSFPPSPHHPLSRLRASNRWLARNRLTVLQRTCAPFNNLQAALGTLLPVSSLGCT</sequence>
<dbReference type="STRING" id="1166018.FAES_5208"/>
<dbReference type="KEGG" id="fae:FAES_5208"/>
<proteinExistence type="predicted"/>
<protein>
    <submittedName>
        <fullName evidence="1">Uncharacterized protein</fullName>
    </submittedName>
</protein>
<dbReference type="AlphaFoldDB" id="I0KGF4"/>
<dbReference type="EMBL" id="HE796683">
    <property type="protein sequence ID" value="CCH03207.1"/>
    <property type="molecule type" value="Genomic_DNA"/>
</dbReference>
<keyword evidence="2" id="KW-1185">Reference proteome</keyword>
<dbReference type="HOGENOM" id="CLU_3025586_0_0_10"/>
<dbReference type="Proteomes" id="UP000011058">
    <property type="component" value="Chromosome"/>
</dbReference>
<evidence type="ECO:0000313" key="1">
    <source>
        <dbReference type="EMBL" id="CCH03207.1"/>
    </source>
</evidence>
<accession>I0KGF4</accession>
<gene>
    <name evidence="1" type="ORF">FAES_5208</name>
</gene>
<reference evidence="1 2" key="1">
    <citation type="journal article" date="2012" name="J. Bacteriol.">
        <title>Genome Sequence of Fibrella aestuarina BUZ 2T, a Filamentous Marine Bacterium.</title>
        <authorList>
            <person name="Filippini M."/>
            <person name="Qi W."/>
            <person name="Blom J."/>
            <person name="Goesmann A."/>
            <person name="Smits T.H."/>
            <person name="Bagheri H.C."/>
        </authorList>
    </citation>
    <scope>NUCLEOTIDE SEQUENCE [LARGE SCALE GENOMIC DNA]</scope>
    <source>
        <strain evidence="2">BUZ 2T</strain>
    </source>
</reference>